<sequence length="285" mass="32374">MEGCRKALYSYSWQQSPINSRRVNPPEEEQKIFDGWFEEKATEYFPLIRDQGLDNEAVRANASWTLSSPPCTPEIHKALGSVSPPILERLQKPKQDQRTVEEEARKEAERLTNITRYKRSLKETRKAIDKIKREKRRKQICSQTHSVCRSLNELSFREKCCQEQLTAGIKNNVSGSRELKYKLNLSPANKVGCQNIGNLTEQTASSDPVQQTSGYHGDDESDNELLRLALESSPIPKTNSAQRVSSVDELSDDALLAIMTSSPLSSPKFKKNDRADSYRILLNRS</sequence>
<dbReference type="Proteomes" id="UP000887581">
    <property type="component" value="Unplaced"/>
</dbReference>
<evidence type="ECO:0000313" key="2">
    <source>
        <dbReference type="WBParaSite" id="sdigi.contig27.g2138.t1"/>
    </source>
</evidence>
<dbReference type="AlphaFoldDB" id="A0A915PMS0"/>
<proteinExistence type="predicted"/>
<dbReference type="WBParaSite" id="sdigi.contig27.g2138.t1">
    <property type="protein sequence ID" value="sdigi.contig27.g2138.t1"/>
    <property type="gene ID" value="sdigi.contig27.g2138"/>
</dbReference>
<accession>A0A915PMS0</accession>
<reference evidence="2" key="1">
    <citation type="submission" date="2022-11" db="UniProtKB">
        <authorList>
            <consortium name="WormBaseParasite"/>
        </authorList>
    </citation>
    <scope>IDENTIFICATION</scope>
</reference>
<protein>
    <submittedName>
        <fullName evidence="2">Uncharacterized protein</fullName>
    </submittedName>
</protein>
<organism evidence="1 2">
    <name type="scientific">Setaria digitata</name>
    <dbReference type="NCBI Taxonomy" id="48799"/>
    <lineage>
        <taxon>Eukaryota</taxon>
        <taxon>Metazoa</taxon>
        <taxon>Ecdysozoa</taxon>
        <taxon>Nematoda</taxon>
        <taxon>Chromadorea</taxon>
        <taxon>Rhabditida</taxon>
        <taxon>Spirurina</taxon>
        <taxon>Spiruromorpha</taxon>
        <taxon>Filarioidea</taxon>
        <taxon>Setariidae</taxon>
        <taxon>Setaria</taxon>
    </lineage>
</organism>
<name>A0A915PMS0_9BILA</name>
<keyword evidence="1" id="KW-1185">Reference proteome</keyword>
<evidence type="ECO:0000313" key="1">
    <source>
        <dbReference type="Proteomes" id="UP000887581"/>
    </source>
</evidence>